<organism evidence="2 3">
    <name type="scientific">Biomaibacter acetigenes</name>
    <dbReference type="NCBI Taxonomy" id="2316383"/>
    <lineage>
        <taxon>Bacteria</taxon>
        <taxon>Bacillati</taxon>
        <taxon>Bacillota</taxon>
        <taxon>Clostridia</taxon>
        <taxon>Thermosediminibacterales</taxon>
        <taxon>Tepidanaerobacteraceae</taxon>
        <taxon>Biomaibacter</taxon>
    </lineage>
</organism>
<dbReference type="Proteomes" id="UP000280960">
    <property type="component" value="Chromosome"/>
</dbReference>
<protein>
    <submittedName>
        <fullName evidence="2">TIGR04086 family membrane protein</fullName>
    </submittedName>
</protein>
<dbReference type="AlphaFoldDB" id="A0A3G2R5W6"/>
<dbReference type="InterPro" id="IPR023804">
    <property type="entry name" value="DUF3792_TM"/>
</dbReference>
<feature type="transmembrane region" description="Helical" evidence="1">
    <location>
        <begin position="20"/>
        <end position="40"/>
    </location>
</feature>
<accession>A0A3G2R5W6</accession>
<dbReference type="RefSeq" id="WP_120765598.1">
    <property type="nucleotide sequence ID" value="NZ_CP033169.1"/>
</dbReference>
<evidence type="ECO:0000313" key="2">
    <source>
        <dbReference type="EMBL" id="AYO30755.1"/>
    </source>
</evidence>
<reference evidence="2 3" key="1">
    <citation type="submission" date="2018-10" db="EMBL/GenBank/DDBJ databases">
        <authorList>
            <person name="Zhang X."/>
        </authorList>
    </citation>
    <scope>NUCLEOTIDE SEQUENCE [LARGE SCALE GENOMIC DNA]</scope>
    <source>
        <strain evidence="2 3">SK-G1</strain>
    </source>
</reference>
<sequence length="127" mass="13490">MKSSKIKKGLNYIKIARGTLNAYLLTLVLFLIFGGILYFTKISENIIPPVVIVLSAVSIIISGINATRDIEQLGWLHGGLIGFLYVAILLILGLFVMPSMSFGLGTVIDLVLGFAVGALAGVLGVNL</sequence>
<evidence type="ECO:0000256" key="1">
    <source>
        <dbReference type="SAM" id="Phobius"/>
    </source>
</evidence>
<feature type="transmembrane region" description="Helical" evidence="1">
    <location>
        <begin position="73"/>
        <end position="96"/>
    </location>
</feature>
<keyword evidence="3" id="KW-1185">Reference proteome</keyword>
<proteinExistence type="predicted"/>
<evidence type="ECO:0000313" key="3">
    <source>
        <dbReference type="Proteomes" id="UP000280960"/>
    </source>
</evidence>
<feature type="transmembrane region" description="Helical" evidence="1">
    <location>
        <begin position="46"/>
        <end position="66"/>
    </location>
</feature>
<feature type="transmembrane region" description="Helical" evidence="1">
    <location>
        <begin position="102"/>
        <end position="125"/>
    </location>
</feature>
<name>A0A3G2R5W6_9FIRM</name>
<keyword evidence="1" id="KW-1133">Transmembrane helix</keyword>
<gene>
    <name evidence="2" type="ORF">D2962_09130</name>
</gene>
<dbReference type="Pfam" id="PF12670">
    <property type="entry name" value="DUF3792"/>
    <property type="match status" value="1"/>
</dbReference>
<dbReference type="EMBL" id="CP033169">
    <property type="protein sequence ID" value="AYO30755.1"/>
    <property type="molecule type" value="Genomic_DNA"/>
</dbReference>
<keyword evidence="1" id="KW-0472">Membrane</keyword>
<dbReference type="KEGG" id="bacg:D2962_09130"/>
<dbReference type="NCBIfam" id="TIGR04086">
    <property type="entry name" value="TIGR04086_membr"/>
    <property type="match status" value="1"/>
</dbReference>
<keyword evidence="1" id="KW-0812">Transmembrane</keyword>